<proteinExistence type="predicted"/>
<dbReference type="Proteomes" id="UP001444661">
    <property type="component" value="Unassembled WGS sequence"/>
</dbReference>
<name>A0ABR1SYF1_9PEZI</name>
<evidence type="ECO:0000313" key="1">
    <source>
        <dbReference type="EMBL" id="KAK8039362.1"/>
    </source>
</evidence>
<sequence>MSTSSQVMVQWTALHAGSHGHGKSNVSSLHARKRSVALHARKQSVAISKQLLHELAPPSLSEFIWLTVLFFWAVFCCPVTRLAFEVIGWVLDDLIPEASDIALSTDL</sequence>
<keyword evidence="2" id="KW-1185">Reference proteome</keyword>
<evidence type="ECO:0000313" key="2">
    <source>
        <dbReference type="Proteomes" id="UP001444661"/>
    </source>
</evidence>
<gene>
    <name evidence="1" type="ORF">PG993_007773</name>
</gene>
<dbReference type="EMBL" id="JAQQWK010000006">
    <property type="protein sequence ID" value="KAK8039362.1"/>
    <property type="molecule type" value="Genomic_DNA"/>
</dbReference>
<comment type="caution">
    <text evidence="1">The sequence shown here is derived from an EMBL/GenBank/DDBJ whole genome shotgun (WGS) entry which is preliminary data.</text>
</comment>
<accession>A0ABR1SYF1</accession>
<organism evidence="1 2">
    <name type="scientific">Apiospora rasikravindrae</name>
    <dbReference type="NCBI Taxonomy" id="990691"/>
    <lineage>
        <taxon>Eukaryota</taxon>
        <taxon>Fungi</taxon>
        <taxon>Dikarya</taxon>
        <taxon>Ascomycota</taxon>
        <taxon>Pezizomycotina</taxon>
        <taxon>Sordariomycetes</taxon>
        <taxon>Xylariomycetidae</taxon>
        <taxon>Amphisphaeriales</taxon>
        <taxon>Apiosporaceae</taxon>
        <taxon>Apiospora</taxon>
    </lineage>
</organism>
<reference evidence="1 2" key="1">
    <citation type="submission" date="2023-01" db="EMBL/GenBank/DDBJ databases">
        <title>Analysis of 21 Apiospora genomes using comparative genomics revels a genus with tremendous synthesis potential of carbohydrate active enzymes and secondary metabolites.</title>
        <authorList>
            <person name="Sorensen T."/>
        </authorList>
    </citation>
    <scope>NUCLEOTIDE SEQUENCE [LARGE SCALE GENOMIC DNA]</scope>
    <source>
        <strain evidence="1 2">CBS 33761</strain>
    </source>
</reference>
<protein>
    <submittedName>
        <fullName evidence="1">Uncharacterized protein</fullName>
    </submittedName>
</protein>